<dbReference type="PROSITE" id="PS00643">
    <property type="entry name" value="COMPLEX1_75K_3"/>
    <property type="match status" value="1"/>
</dbReference>
<evidence type="ECO:0000256" key="14">
    <source>
        <dbReference type="RuleBase" id="RU003525"/>
    </source>
</evidence>
<evidence type="ECO:0000313" key="18">
    <source>
        <dbReference type="EMBL" id="EGW20584.1"/>
    </source>
</evidence>
<dbReference type="PANTHER" id="PTHR43105">
    <property type="entry name" value="RESPIRATORY NITRATE REDUCTASE"/>
    <property type="match status" value="1"/>
</dbReference>
<keyword evidence="7 14" id="KW-1278">Translocase</keyword>
<dbReference type="SUPFAM" id="SSF50692">
    <property type="entry name" value="ADC-like"/>
    <property type="match status" value="1"/>
</dbReference>
<comment type="catalytic activity">
    <reaction evidence="13 14">
        <text>a quinone + NADH + 5 H(+)(in) = a quinol + NAD(+) + 4 H(+)(out)</text>
        <dbReference type="Rhea" id="RHEA:57888"/>
        <dbReference type="ChEBI" id="CHEBI:15378"/>
        <dbReference type="ChEBI" id="CHEBI:24646"/>
        <dbReference type="ChEBI" id="CHEBI:57540"/>
        <dbReference type="ChEBI" id="CHEBI:57945"/>
        <dbReference type="ChEBI" id="CHEBI:132124"/>
    </reaction>
</comment>
<dbReference type="SUPFAM" id="SSF54862">
    <property type="entry name" value="4Fe-4S ferredoxins"/>
    <property type="match status" value="1"/>
</dbReference>
<evidence type="ECO:0000256" key="5">
    <source>
        <dbReference type="ARBA" id="ARBA00022719"/>
    </source>
</evidence>
<dbReference type="GO" id="GO:0008137">
    <property type="term" value="F:NADH dehydrogenase (ubiquinone) activity"/>
    <property type="evidence" value="ECO:0007669"/>
    <property type="project" value="UniProtKB-UniRule"/>
</dbReference>
<keyword evidence="6 14" id="KW-0479">Metal-binding</keyword>
<dbReference type="GO" id="GO:0048038">
    <property type="term" value="F:quinone binding"/>
    <property type="evidence" value="ECO:0007669"/>
    <property type="project" value="UniProtKB-UniRule"/>
</dbReference>
<organism evidence="18 19">
    <name type="scientific">Methylobacter tundripaludum (strain ATCC BAA-1195 / DSM 17260 / SV96)</name>
    <dbReference type="NCBI Taxonomy" id="697282"/>
    <lineage>
        <taxon>Bacteria</taxon>
        <taxon>Pseudomonadati</taxon>
        <taxon>Pseudomonadota</taxon>
        <taxon>Gammaproteobacteria</taxon>
        <taxon>Methylococcales</taxon>
        <taxon>Methylococcaceae</taxon>
        <taxon>Methylobacter</taxon>
    </lineage>
</organism>
<keyword evidence="8 14" id="KW-0408">Iron</keyword>
<sequence length="895" mass="97927">MARIEIDGQPYDVLDGNNLLSACLSLGLDLPYFCWHPALGSAGACRQCAVIQYKDAEDKRGRLVMACMTPVADAMRISIAAEQARQFRSDNIELLMTNHPHDCPVCEEGGECHLQDMTVMTGHTFRRYRGLKRTHNNQNLGPFINHEMNRCIACYRCVRFYDDYAGGKDLQVFGMHNNVYFGRFEDGALENEFSGNLVEVCPTGVFTDKTFSAHYARKWDLQTAPSVCAHCGLGCNTAPGERYGELRRVINRYNGEVNGYFLCDRGRFGYGFVNSPKRILKPRLDDQEISADAAESHFRQLLKAGKPAIGIGSPRASLEANFALRTLVGEENFFLGLEDTEHILLNTIVELMRHGGIHSPSLREVEQADAVLILGEDVTHSAPRLALSLRQAARNASFDLAGSLHILPWQDAAVRNLENQAKSSVFIASICATRLDDVAANTYRGSPEDIARLGFAIAHCLDESAPAPAALGDAEQALAVIIADNLKQAKRPLIVSGTSCASLDVIQAAYNVAKALPATDKQLMFTVPECNSLGLAIMGGASLQQAFERIGTGLADSVIILENDLYRRVPGPELDRFLETAAHVVVIDSLENKTTAQAELQLPAATFAESEGTWVNNEGRGQRYFPVYPATDPVRGSWQWLTSVMENSQWRHHDALTAACASAFPDLAAIVQAAPGADYTVKGSKIPRQPHRYSGRTAMHADIKVSEPGQPHDPETPFAFSMEGDTGHVPPALLPVIWAPGWNSNQAINKFQQQTGGHLRDGDPGVRLIEAAGTLDWFGDIPPTFRPEQGRWRIMPLPHIFGTEELSGQSPAIAERLPAFCVLLNFLDAETLGVDSGDPVEISSLLGISILKIPVQIEPTLPRGLLGITAGLPAFQSMKTWTQVTVKKVNQEDRL</sequence>
<dbReference type="Pfam" id="PF00384">
    <property type="entry name" value="Molybdopterin"/>
    <property type="match status" value="1"/>
</dbReference>
<dbReference type="InterPro" id="IPR010228">
    <property type="entry name" value="NADH_UbQ_OxRdtase_Gsu"/>
</dbReference>
<dbReference type="SMART" id="SM00929">
    <property type="entry name" value="NADH-G_4Fe-4S_3"/>
    <property type="match status" value="1"/>
</dbReference>
<dbReference type="Gene3D" id="3.40.50.740">
    <property type="match status" value="1"/>
</dbReference>
<feature type="domain" description="2Fe-2S ferredoxin-type" evidence="15">
    <location>
        <begin position="1"/>
        <end position="83"/>
    </location>
</feature>
<dbReference type="NCBIfam" id="TIGR01973">
    <property type="entry name" value="NuoG"/>
    <property type="match status" value="1"/>
</dbReference>
<comment type="cofactor">
    <cofactor evidence="1 14">
        <name>[4Fe-4S] cluster</name>
        <dbReference type="ChEBI" id="CHEBI:49883"/>
    </cofactor>
</comment>
<comment type="function">
    <text evidence="14">NDH-1 shuttles electrons from NADH, via FMN and iron-sulfur (Fe-S) centers, to quinones in the respiratory chain. Couples the redox reaction to proton translocation (for every two electrons transferred, four hydrogen ions are translocated across the cytoplasmic membrane), and thus conserves the redox energy in a proton gradient.</text>
</comment>
<evidence type="ECO:0000259" key="16">
    <source>
        <dbReference type="PROSITE" id="PS51669"/>
    </source>
</evidence>
<evidence type="ECO:0000256" key="13">
    <source>
        <dbReference type="ARBA" id="ARBA00047712"/>
    </source>
</evidence>
<dbReference type="FunFam" id="3.10.20.740:FF:000002">
    <property type="entry name" value="NADH-quinone oxidoreductase"/>
    <property type="match status" value="1"/>
</dbReference>
<dbReference type="Pfam" id="PF22117">
    <property type="entry name" value="Fer4_Nqo3"/>
    <property type="match status" value="1"/>
</dbReference>
<evidence type="ECO:0000256" key="2">
    <source>
        <dbReference type="ARBA" id="ARBA00005404"/>
    </source>
</evidence>
<dbReference type="Gene3D" id="3.10.20.740">
    <property type="match status" value="1"/>
</dbReference>
<dbReference type="STRING" id="697282.Mettu_3730"/>
<protein>
    <recommendedName>
        <fullName evidence="14">NADH-quinone oxidoreductase</fullName>
        <ecNumber evidence="14">7.1.1.-</ecNumber>
    </recommendedName>
</protein>
<dbReference type="PANTHER" id="PTHR43105:SF10">
    <property type="entry name" value="NADH-QUINONE OXIDOREDUCTASE SUBUNIT G"/>
    <property type="match status" value="1"/>
</dbReference>
<dbReference type="OrthoDB" id="9810782at2"/>
<feature type="domain" description="4Fe-4S Mo/W bis-MGD-type" evidence="16">
    <location>
        <begin position="221"/>
        <end position="277"/>
    </location>
</feature>
<dbReference type="InterPro" id="IPR006656">
    <property type="entry name" value="Mopterin_OxRdtase"/>
</dbReference>
<dbReference type="InterPro" id="IPR009010">
    <property type="entry name" value="Asp_de-COase-like_dom_sf"/>
</dbReference>
<dbReference type="GO" id="GO:0003954">
    <property type="term" value="F:NADH dehydrogenase activity"/>
    <property type="evidence" value="ECO:0007669"/>
    <property type="project" value="TreeGrafter"/>
</dbReference>
<dbReference type="PROSITE" id="PS51669">
    <property type="entry name" value="4FE4S_MOW_BIS_MGD"/>
    <property type="match status" value="1"/>
</dbReference>
<dbReference type="eggNOG" id="COG1034">
    <property type="taxonomic scope" value="Bacteria"/>
</dbReference>
<evidence type="ECO:0000256" key="11">
    <source>
        <dbReference type="ARBA" id="ARBA00023075"/>
    </source>
</evidence>
<keyword evidence="9 14" id="KW-0411">Iron-sulfur</keyword>
<dbReference type="PROSITE" id="PS51085">
    <property type="entry name" value="2FE2S_FER_2"/>
    <property type="match status" value="1"/>
</dbReference>
<dbReference type="CDD" id="cd02788">
    <property type="entry name" value="MopB_CT_NDH-1_NuoG2-N7"/>
    <property type="match status" value="1"/>
</dbReference>
<comment type="cofactor">
    <cofactor evidence="14">
        <name>[2Fe-2S] cluster</name>
        <dbReference type="ChEBI" id="CHEBI:190135"/>
    </cofactor>
    <text evidence="14">Binds 1 [2Fe-2S] cluster per subunit.</text>
</comment>
<feature type="domain" description="4Fe-4S His(Cys)3-ligated-type" evidence="17">
    <location>
        <begin position="83"/>
        <end position="122"/>
    </location>
</feature>
<dbReference type="GO" id="GO:0046872">
    <property type="term" value="F:metal ion binding"/>
    <property type="evidence" value="ECO:0007669"/>
    <property type="project" value="UniProtKB-UniRule"/>
</dbReference>
<evidence type="ECO:0000256" key="10">
    <source>
        <dbReference type="ARBA" id="ARBA00023027"/>
    </source>
</evidence>
<dbReference type="InterPro" id="IPR050123">
    <property type="entry name" value="Prok_molybdopt-oxidoreductase"/>
</dbReference>
<evidence type="ECO:0000313" key="19">
    <source>
        <dbReference type="Proteomes" id="UP000004664"/>
    </source>
</evidence>
<keyword evidence="3 14" id="KW-0004">4Fe-4S</keyword>
<evidence type="ECO:0000256" key="7">
    <source>
        <dbReference type="ARBA" id="ARBA00022967"/>
    </source>
</evidence>
<dbReference type="FunFam" id="2.20.25.90:FF:000003">
    <property type="entry name" value="NADH-quinone oxidoreductase"/>
    <property type="match status" value="1"/>
</dbReference>
<dbReference type="GO" id="GO:0051537">
    <property type="term" value="F:2 iron, 2 sulfur cluster binding"/>
    <property type="evidence" value="ECO:0007669"/>
    <property type="project" value="UniProtKB-UniRule"/>
</dbReference>
<keyword evidence="10 14" id="KW-0520">NAD</keyword>
<dbReference type="Gene3D" id="3.30.200.210">
    <property type="match status" value="1"/>
</dbReference>
<keyword evidence="5 14" id="KW-0874">Quinone</keyword>
<dbReference type="RefSeq" id="WP_006892931.1">
    <property type="nucleotide sequence ID" value="NZ_JH109153.1"/>
</dbReference>
<evidence type="ECO:0000259" key="15">
    <source>
        <dbReference type="PROSITE" id="PS51085"/>
    </source>
</evidence>
<dbReference type="InterPro" id="IPR036010">
    <property type="entry name" value="2Fe-2S_ferredoxin-like_sf"/>
</dbReference>
<dbReference type="Pfam" id="PF13510">
    <property type="entry name" value="Fer2_4"/>
    <property type="match status" value="1"/>
</dbReference>
<evidence type="ECO:0000256" key="4">
    <source>
        <dbReference type="ARBA" id="ARBA00022714"/>
    </source>
</evidence>
<accession>G3J062</accession>
<gene>
    <name evidence="18" type="ORF">Mettu_3730</name>
</gene>
<dbReference type="InterPro" id="IPR000283">
    <property type="entry name" value="NADH_UbQ_OxRdtase_75kDa_su_CS"/>
</dbReference>
<dbReference type="EMBL" id="JH109153">
    <property type="protein sequence ID" value="EGW20584.1"/>
    <property type="molecule type" value="Genomic_DNA"/>
</dbReference>
<dbReference type="InterPro" id="IPR019574">
    <property type="entry name" value="NADH_UbQ_OxRdtase_Gsu_4Fe4S-bd"/>
</dbReference>
<keyword evidence="18" id="KW-0560">Oxidoreductase</keyword>
<proteinExistence type="inferred from homology"/>
<dbReference type="InterPro" id="IPR054351">
    <property type="entry name" value="NADH_UbQ_OxRdtase_ferredoxin"/>
</dbReference>
<dbReference type="Pfam" id="PF04879">
    <property type="entry name" value="Molybdop_Fe4S4"/>
    <property type="match status" value="1"/>
</dbReference>
<dbReference type="CDD" id="cd02771">
    <property type="entry name" value="MopB_NDH-1_NuoG2-N7"/>
    <property type="match status" value="1"/>
</dbReference>
<name>G3J062_METTV</name>
<dbReference type="PROSITE" id="PS00641">
    <property type="entry name" value="COMPLEX1_75K_1"/>
    <property type="match status" value="1"/>
</dbReference>
<dbReference type="PROSITE" id="PS00642">
    <property type="entry name" value="COMPLEX1_75K_2"/>
    <property type="match status" value="1"/>
</dbReference>
<dbReference type="CDD" id="cd00207">
    <property type="entry name" value="fer2"/>
    <property type="match status" value="1"/>
</dbReference>
<evidence type="ECO:0000256" key="8">
    <source>
        <dbReference type="ARBA" id="ARBA00023004"/>
    </source>
</evidence>
<evidence type="ECO:0000256" key="6">
    <source>
        <dbReference type="ARBA" id="ARBA00022723"/>
    </source>
</evidence>
<dbReference type="HOGENOM" id="CLU_000422_11_4_6"/>
<dbReference type="SUPFAM" id="SSF54292">
    <property type="entry name" value="2Fe-2S ferredoxin-like"/>
    <property type="match status" value="1"/>
</dbReference>
<evidence type="ECO:0000256" key="9">
    <source>
        <dbReference type="ARBA" id="ARBA00023014"/>
    </source>
</evidence>
<dbReference type="EC" id="7.1.1.-" evidence="14"/>
<dbReference type="InterPro" id="IPR006963">
    <property type="entry name" value="Mopterin_OxRdtase_4Fe-4S_dom"/>
</dbReference>
<dbReference type="PROSITE" id="PS51839">
    <property type="entry name" value="4FE4S_HC3"/>
    <property type="match status" value="1"/>
</dbReference>
<dbReference type="SMART" id="SM00926">
    <property type="entry name" value="Molybdop_Fe4S4"/>
    <property type="match status" value="1"/>
</dbReference>
<keyword evidence="4 14" id="KW-0001">2Fe-2S</keyword>
<dbReference type="SUPFAM" id="SSF53706">
    <property type="entry name" value="Formate dehydrogenase/DMSO reductase, domains 1-3"/>
    <property type="match status" value="1"/>
</dbReference>
<reference evidence="18 19" key="1">
    <citation type="submission" date="2011-06" db="EMBL/GenBank/DDBJ databases">
        <title>Genomic sequence of Methylobacter tundripaludum SV96.</title>
        <authorList>
            <consortium name="US DOE Joint Genome Institute"/>
            <person name="Lucas S."/>
            <person name="Han J."/>
            <person name="Lapidus A."/>
            <person name="Cheng J.-F."/>
            <person name="Goodwin L."/>
            <person name="Pitluck S."/>
            <person name="Held B."/>
            <person name="Detter J.C."/>
            <person name="Han C."/>
            <person name="Tapia R."/>
            <person name="Land M."/>
            <person name="Hauser L."/>
            <person name="Kyrpides N."/>
            <person name="Ivanova N."/>
            <person name="Ovchinnikova G."/>
            <person name="Pagani I."/>
            <person name="Klotz M.G."/>
            <person name="Dispirito A.A."/>
            <person name="Murrell J.C."/>
            <person name="Dunfield P."/>
            <person name="Kalyuzhnaya M.G."/>
            <person name="Svenning M."/>
            <person name="Trotsenko Y.A."/>
            <person name="Stein L.Y."/>
            <person name="Woyke T."/>
        </authorList>
    </citation>
    <scope>NUCLEOTIDE SEQUENCE [LARGE SCALE GENOMIC DNA]</scope>
    <source>
        <strain evidence="19">ATCC BAA-1195 / DSM 17260 / SV96</strain>
    </source>
</reference>
<comment type="similarity">
    <text evidence="2 14">Belongs to the complex I 75 kDa subunit family.</text>
</comment>
<evidence type="ECO:0000256" key="1">
    <source>
        <dbReference type="ARBA" id="ARBA00001966"/>
    </source>
</evidence>
<comment type="subunit">
    <text evidence="12">Composed of 13 different subunits. Subunits NuoCD, E, F, and G constitute the peripheral sector of the complex.</text>
</comment>
<dbReference type="InterPro" id="IPR001041">
    <property type="entry name" value="2Fe-2S_ferredoxin-type"/>
</dbReference>
<keyword evidence="19" id="KW-1185">Reference proteome</keyword>
<evidence type="ECO:0000256" key="3">
    <source>
        <dbReference type="ARBA" id="ARBA00022485"/>
    </source>
</evidence>
<evidence type="ECO:0000256" key="12">
    <source>
        <dbReference type="ARBA" id="ARBA00026021"/>
    </source>
</evidence>
<dbReference type="AlphaFoldDB" id="G3J062"/>
<keyword evidence="11" id="KW-0830">Ubiquinone</keyword>
<dbReference type="Proteomes" id="UP000004664">
    <property type="component" value="Unassembled WGS sequence"/>
</dbReference>
<evidence type="ECO:0000259" key="17">
    <source>
        <dbReference type="PROSITE" id="PS51839"/>
    </source>
</evidence>
<dbReference type="Pfam" id="PF10588">
    <property type="entry name" value="NADH-G_4Fe-4S_3"/>
    <property type="match status" value="1"/>
</dbReference>
<dbReference type="GO" id="GO:0042773">
    <property type="term" value="P:ATP synthesis coupled electron transport"/>
    <property type="evidence" value="ECO:0007669"/>
    <property type="project" value="InterPro"/>
</dbReference>
<dbReference type="GO" id="GO:0051539">
    <property type="term" value="F:4 iron, 4 sulfur cluster binding"/>
    <property type="evidence" value="ECO:0007669"/>
    <property type="project" value="UniProtKB-KW"/>
</dbReference>
<dbReference type="GO" id="GO:0016020">
    <property type="term" value="C:membrane"/>
    <property type="evidence" value="ECO:0007669"/>
    <property type="project" value="InterPro"/>
</dbReference>